<dbReference type="Proteomes" id="UP000249610">
    <property type="component" value="Unassembled WGS sequence"/>
</dbReference>
<dbReference type="Gene3D" id="3.30.379.10">
    <property type="entry name" value="Chitobiase/beta-hexosaminidase domain 2-like"/>
    <property type="match status" value="1"/>
</dbReference>
<dbReference type="InterPro" id="IPR015883">
    <property type="entry name" value="Glyco_hydro_20_cat"/>
</dbReference>
<dbReference type="PANTHER" id="PTHR22600:SF57">
    <property type="entry name" value="BETA-N-ACETYLHEXOSAMINIDASE"/>
    <property type="match status" value="1"/>
</dbReference>
<dbReference type="GO" id="GO:0016020">
    <property type="term" value="C:membrane"/>
    <property type="evidence" value="ECO:0007669"/>
    <property type="project" value="TreeGrafter"/>
</dbReference>
<keyword evidence="4" id="KW-0378">Hydrolase</keyword>
<dbReference type="InterPro" id="IPR025705">
    <property type="entry name" value="Beta_hexosaminidase_sua/sub"/>
</dbReference>
<dbReference type="Pfam" id="PF00728">
    <property type="entry name" value="Glyco_hydro_20"/>
    <property type="match status" value="1"/>
</dbReference>
<feature type="active site" description="Proton donor" evidence="6">
    <location>
        <position position="358"/>
    </location>
</feature>
<dbReference type="InterPro" id="IPR008979">
    <property type="entry name" value="Galactose-bd-like_sf"/>
</dbReference>
<dbReference type="Pfam" id="PF02838">
    <property type="entry name" value="Glyco_hydro_20b"/>
    <property type="match status" value="1"/>
</dbReference>
<evidence type="ECO:0000259" key="10">
    <source>
        <dbReference type="Pfam" id="PF13290"/>
    </source>
</evidence>
<feature type="domain" description="GH29D-like beta-sandwich" evidence="10">
    <location>
        <begin position="565"/>
        <end position="617"/>
    </location>
</feature>
<evidence type="ECO:0000259" key="7">
    <source>
        <dbReference type="Pfam" id="PF00728"/>
    </source>
</evidence>
<dbReference type="InterPro" id="IPR029018">
    <property type="entry name" value="Hex-like_dom2"/>
</dbReference>
<dbReference type="CDD" id="cd06563">
    <property type="entry name" value="GH20_chitobiase-like"/>
    <property type="match status" value="1"/>
</dbReference>
<evidence type="ECO:0000313" key="11">
    <source>
        <dbReference type="EMBL" id="RAI86800.1"/>
    </source>
</evidence>
<dbReference type="Gene3D" id="3.20.20.80">
    <property type="entry name" value="Glycosidases"/>
    <property type="match status" value="1"/>
</dbReference>
<reference evidence="11 12" key="1">
    <citation type="submission" date="2018-06" db="EMBL/GenBank/DDBJ databases">
        <title>Genomic Encyclopedia of Archaeal and Bacterial Type Strains, Phase II (KMG-II): from individual species to whole genera.</title>
        <authorList>
            <person name="Goeker M."/>
        </authorList>
    </citation>
    <scope>NUCLEOTIDE SEQUENCE [LARGE SCALE GENOMIC DNA]</scope>
    <source>
        <strain evidence="11 12">DSM 23446</strain>
    </source>
</reference>
<comment type="caution">
    <text evidence="11">The sequence shown here is derived from an EMBL/GenBank/DDBJ whole genome shotgun (WGS) entry which is preliminary data.</text>
</comment>
<dbReference type="SUPFAM" id="SSF55545">
    <property type="entry name" value="beta-N-acetylhexosaminidase-like domain"/>
    <property type="match status" value="1"/>
</dbReference>
<evidence type="ECO:0000256" key="6">
    <source>
        <dbReference type="PIRSR" id="PIRSR625705-1"/>
    </source>
</evidence>
<comment type="similarity">
    <text evidence="2">Belongs to the glycosyl hydrolase 20 family.</text>
</comment>
<sequence>MEINSTFDIQLESFALKYLAFFAAAFLGLASCNTPEPIEISLVPYPSSLETGTDRFNLSSSTQLIIDDQGDFSEEIAFFQSMMQQAIGQKLSDKSGENIIEIRKTESSENPEAYHLKITANKMTLEAGAAEGLFYGLMTLRQLLPTGMESGEVSNDIALPELEIYDQPQYGWRAMHLDVSRHFFSMDYLRRYVDLLSLYKLNKLHLHLTDDQGWRIEIKKYPELTEQGAWRTYNEQDSICIEKSKEDPRFALEPKHIEMRDGTPYYGGYYTQEELKEFVSYAQTKHVEIVPEIDMPGHMMAAIAIYPELACNGEAAWGDLFSTPLCPVNEEVYTFVENVLTEVMDIFPSKYIHIGADEVEKKTWEESAAAQKFMKENGMQNVNELQSYFVNRVSAFLQENGKEVVVWDDAMAGGIDANLNVMYWRNWVAGVPDKAVQNGNEVILAPGDPFYFSTPNSKLFDIYNKPLLGSKFPKELTYKIKGIQACLWTETIPSEALADAMLFPNVLALAERAWSPESAQDWNSFKTRLINQLPRLDLLGVKYAYNPTTKLIPFMNVDTDLQQIGITLESEISEPTIYFTTDGTQPTTDSNLYEGEFFVKGSAEIVAAVFQDGQPTEPILRKQVDYHKAIGKSVEYHKPWNKSYPAGDAGSMTDGYRGGESYNDGIWQGFTNDLDVTVDMGEKTILNSISATFMQAAGPGVFMPEYLEVAVSNDGETFETILRIDNDIPVSEKEKVVKEFKGSLAGKEARYVKVVAPNVQRGFIFVDELVIN</sequence>
<organism evidence="11 12">
    <name type="scientific">Algoriphagus yeomjeoni</name>
    <dbReference type="NCBI Taxonomy" id="291403"/>
    <lineage>
        <taxon>Bacteria</taxon>
        <taxon>Pseudomonadati</taxon>
        <taxon>Bacteroidota</taxon>
        <taxon>Cytophagia</taxon>
        <taxon>Cytophagales</taxon>
        <taxon>Cyclobacteriaceae</taxon>
        <taxon>Algoriphagus</taxon>
    </lineage>
</organism>
<name>A0A327P3G6_9BACT</name>
<keyword evidence="12" id="KW-1185">Reference proteome</keyword>
<dbReference type="PANTHER" id="PTHR22600">
    <property type="entry name" value="BETA-HEXOSAMINIDASE"/>
    <property type="match status" value="1"/>
</dbReference>
<dbReference type="InterPro" id="IPR000421">
    <property type="entry name" value="FA58C"/>
</dbReference>
<protein>
    <recommendedName>
        <fullName evidence="3">beta-N-acetylhexosaminidase</fullName>
        <ecNumber evidence="3">3.2.1.52</ecNumber>
    </recommendedName>
</protein>
<keyword evidence="5" id="KW-0326">Glycosidase</keyword>
<comment type="catalytic activity">
    <reaction evidence="1">
        <text>Hydrolysis of terminal non-reducing N-acetyl-D-hexosamine residues in N-acetyl-beta-D-hexosaminides.</text>
        <dbReference type="EC" id="3.2.1.52"/>
    </reaction>
</comment>
<dbReference type="GO" id="GO:0005975">
    <property type="term" value="P:carbohydrate metabolic process"/>
    <property type="evidence" value="ECO:0007669"/>
    <property type="project" value="InterPro"/>
</dbReference>
<dbReference type="InterPro" id="IPR015882">
    <property type="entry name" value="HEX_bac_N"/>
</dbReference>
<evidence type="ECO:0000259" key="8">
    <source>
        <dbReference type="Pfam" id="PF00754"/>
    </source>
</evidence>
<dbReference type="SUPFAM" id="SSF49785">
    <property type="entry name" value="Galactose-binding domain-like"/>
    <property type="match status" value="1"/>
</dbReference>
<feature type="domain" description="Glycoside hydrolase family 20 catalytic" evidence="7">
    <location>
        <begin position="170"/>
        <end position="516"/>
    </location>
</feature>
<proteinExistence type="inferred from homology"/>
<dbReference type="GO" id="GO:0030203">
    <property type="term" value="P:glycosaminoglycan metabolic process"/>
    <property type="evidence" value="ECO:0007669"/>
    <property type="project" value="TreeGrafter"/>
</dbReference>
<accession>A0A327P3G6</accession>
<dbReference type="Gene3D" id="2.60.120.260">
    <property type="entry name" value="Galactose-binding domain-like"/>
    <property type="match status" value="1"/>
</dbReference>
<dbReference type="GO" id="GO:0004563">
    <property type="term" value="F:beta-N-acetylhexosaminidase activity"/>
    <property type="evidence" value="ECO:0007669"/>
    <property type="project" value="UniProtKB-EC"/>
</dbReference>
<dbReference type="SUPFAM" id="SSF51445">
    <property type="entry name" value="(Trans)glycosidases"/>
    <property type="match status" value="1"/>
</dbReference>
<feature type="domain" description="Beta-hexosaminidase bacterial type N-terminal" evidence="9">
    <location>
        <begin position="40"/>
        <end position="166"/>
    </location>
</feature>
<dbReference type="EC" id="3.2.1.52" evidence="3"/>
<gene>
    <name evidence="11" type="ORF">LV83_03357</name>
</gene>
<evidence type="ECO:0000256" key="3">
    <source>
        <dbReference type="ARBA" id="ARBA00012663"/>
    </source>
</evidence>
<evidence type="ECO:0000313" key="12">
    <source>
        <dbReference type="Proteomes" id="UP000249610"/>
    </source>
</evidence>
<dbReference type="AlphaFoldDB" id="A0A327P3G6"/>
<evidence type="ECO:0000256" key="1">
    <source>
        <dbReference type="ARBA" id="ARBA00001231"/>
    </source>
</evidence>
<evidence type="ECO:0000256" key="2">
    <source>
        <dbReference type="ARBA" id="ARBA00006285"/>
    </source>
</evidence>
<dbReference type="Pfam" id="PF13290">
    <property type="entry name" value="CHB_HEX_C_1"/>
    <property type="match status" value="1"/>
</dbReference>
<dbReference type="InterPro" id="IPR017853">
    <property type="entry name" value="GH"/>
</dbReference>
<dbReference type="Pfam" id="PF00754">
    <property type="entry name" value="F5_F8_type_C"/>
    <property type="match status" value="1"/>
</dbReference>
<dbReference type="PRINTS" id="PR00738">
    <property type="entry name" value="GLHYDRLASE20"/>
</dbReference>
<dbReference type="InterPro" id="IPR059177">
    <property type="entry name" value="GH29D-like_dom"/>
</dbReference>
<evidence type="ECO:0000259" key="9">
    <source>
        <dbReference type="Pfam" id="PF02838"/>
    </source>
</evidence>
<evidence type="ECO:0000256" key="4">
    <source>
        <dbReference type="ARBA" id="ARBA00022801"/>
    </source>
</evidence>
<feature type="domain" description="F5/8 type C" evidence="8">
    <location>
        <begin position="648"/>
        <end position="758"/>
    </location>
</feature>
<dbReference type="EMBL" id="QLLK01000010">
    <property type="protein sequence ID" value="RAI86800.1"/>
    <property type="molecule type" value="Genomic_DNA"/>
</dbReference>
<evidence type="ECO:0000256" key="5">
    <source>
        <dbReference type="ARBA" id="ARBA00023295"/>
    </source>
</evidence>